<evidence type="ECO:0000313" key="1">
    <source>
        <dbReference type="EMBL" id="OMF16586.1"/>
    </source>
</evidence>
<dbReference type="OrthoDB" id="7054050at2"/>
<dbReference type="AlphaFoldDB" id="A0A1R1C392"/>
<sequence length="328" mass="38071">MNNLFYYPSFEVEREDWLKFALLYIGKLKPIVPINERPRLSSQTRLLLDETDLLDFHHPSSEEAYRASLDAFTVIESLLKSPERYFRTFHTRRISDVFRDTNTHTSTLFQEKYTYEFERFCLDEGLATDTNRGILMSDELINIYMTLLANIISENNHTSAVTDSNEMEKYNVLLRRSPSPSANRINIAKSTINLALPTNLENISLETIIQFRNNNDFRAMIDSFHRELDAYITSLENNNYDENFVEHLNRNLFDIRSELAQLGPNLFSFSLGFWFIFNGSVDFKDVFGTALIGGAVTASVSKISRQLRNNRDARFTRKYLATLGKVPF</sequence>
<dbReference type="RefSeq" id="WP_076330111.1">
    <property type="nucleotide sequence ID" value="NZ_CP158833.1"/>
</dbReference>
<protein>
    <submittedName>
        <fullName evidence="1">Uncharacterized protein</fullName>
    </submittedName>
</protein>
<evidence type="ECO:0000313" key="2">
    <source>
        <dbReference type="Proteomes" id="UP000187134"/>
    </source>
</evidence>
<gene>
    <name evidence="1" type="ORF">BK131_00890</name>
</gene>
<comment type="caution">
    <text evidence="1">The sequence shown here is derived from an EMBL/GenBank/DDBJ whole genome shotgun (WGS) entry which is preliminary data.</text>
</comment>
<reference evidence="1 2" key="1">
    <citation type="submission" date="2016-11" db="EMBL/GenBank/DDBJ databases">
        <title>Paenibacillus species isolates.</title>
        <authorList>
            <person name="Beno S.M."/>
        </authorList>
    </citation>
    <scope>NUCLEOTIDE SEQUENCE [LARGE SCALE GENOMIC DNA]</scope>
    <source>
        <strain evidence="1 2">FSL H8-0246</strain>
    </source>
</reference>
<dbReference type="EMBL" id="MRTJ01000001">
    <property type="protein sequence ID" value="OMF16586.1"/>
    <property type="molecule type" value="Genomic_DNA"/>
</dbReference>
<name>A0A1R1C392_PAEAM</name>
<proteinExistence type="predicted"/>
<dbReference type="Proteomes" id="UP000187134">
    <property type="component" value="Unassembled WGS sequence"/>
</dbReference>
<organism evidence="1 2">
    <name type="scientific">Paenibacillus amylolyticus</name>
    <dbReference type="NCBI Taxonomy" id="1451"/>
    <lineage>
        <taxon>Bacteria</taxon>
        <taxon>Bacillati</taxon>
        <taxon>Bacillota</taxon>
        <taxon>Bacilli</taxon>
        <taxon>Bacillales</taxon>
        <taxon>Paenibacillaceae</taxon>
        <taxon>Paenibacillus</taxon>
    </lineage>
</organism>
<accession>A0A1R1C392</accession>